<comment type="caution">
    <text evidence="1">The sequence shown here is derived from an EMBL/GenBank/DDBJ whole genome shotgun (WGS) entry which is preliminary data.</text>
</comment>
<organism evidence="1 2">
    <name type="scientific">Protopolystoma xenopodis</name>
    <dbReference type="NCBI Taxonomy" id="117903"/>
    <lineage>
        <taxon>Eukaryota</taxon>
        <taxon>Metazoa</taxon>
        <taxon>Spiralia</taxon>
        <taxon>Lophotrochozoa</taxon>
        <taxon>Platyhelminthes</taxon>
        <taxon>Monogenea</taxon>
        <taxon>Polyopisthocotylea</taxon>
        <taxon>Polystomatidea</taxon>
        <taxon>Polystomatidae</taxon>
        <taxon>Protopolystoma</taxon>
    </lineage>
</organism>
<protein>
    <submittedName>
        <fullName evidence="1">Uncharacterized protein</fullName>
    </submittedName>
</protein>
<dbReference type="AlphaFoldDB" id="A0A3S5AV97"/>
<dbReference type="EMBL" id="CAAALY010078749">
    <property type="protein sequence ID" value="VEL26205.1"/>
    <property type="molecule type" value="Genomic_DNA"/>
</dbReference>
<reference evidence="1" key="1">
    <citation type="submission" date="2018-11" db="EMBL/GenBank/DDBJ databases">
        <authorList>
            <consortium name="Pathogen Informatics"/>
        </authorList>
    </citation>
    <scope>NUCLEOTIDE SEQUENCE</scope>
</reference>
<proteinExistence type="predicted"/>
<sequence>MKYGAELTVAVPDCVDLLRSSRNTRPRPRRVHEARRVSDLGNRLVAGLLPAHCSSPFSSCISAADVRKAYFKPTTCDGSAGRKTIKLILFCELDGSVYDSPSILILATSLEPVISFANFLSVSSLYEELLVFKVSFCVVFNFKGMCV</sequence>
<evidence type="ECO:0000313" key="1">
    <source>
        <dbReference type="EMBL" id="VEL26205.1"/>
    </source>
</evidence>
<name>A0A3S5AV97_9PLAT</name>
<dbReference type="Proteomes" id="UP000784294">
    <property type="component" value="Unassembled WGS sequence"/>
</dbReference>
<evidence type="ECO:0000313" key="2">
    <source>
        <dbReference type="Proteomes" id="UP000784294"/>
    </source>
</evidence>
<keyword evidence="2" id="KW-1185">Reference proteome</keyword>
<accession>A0A3S5AV97</accession>
<gene>
    <name evidence="1" type="ORF">PXEA_LOCUS19645</name>
</gene>